<feature type="active site" evidence="6">
    <location>
        <position position="450"/>
    </location>
</feature>
<dbReference type="AlphaFoldDB" id="A0A4S8KFZ8"/>
<reference evidence="10 11" key="1">
    <citation type="journal article" date="2019" name="Nat. Plants">
        <title>Genome sequencing of Musa balbisiana reveals subgenome evolution and function divergence in polyploid bananas.</title>
        <authorList>
            <person name="Yao X."/>
        </authorList>
    </citation>
    <scope>NUCLEOTIDE SEQUENCE [LARGE SCALE GENOMIC DNA]</scope>
    <source>
        <strain evidence="11">cv. DH-PKW</strain>
        <tissue evidence="10">Leaves</tissue>
    </source>
</reference>
<dbReference type="SUPFAM" id="SSF101148">
    <property type="entry name" value="Plant invertase/pectin methylesterase inhibitor"/>
    <property type="match status" value="1"/>
</dbReference>
<feature type="domain" description="Pectinesterase inhibitor" evidence="9">
    <location>
        <begin position="102"/>
        <end position="252"/>
    </location>
</feature>
<evidence type="ECO:0000259" key="9">
    <source>
        <dbReference type="SMART" id="SM00856"/>
    </source>
</evidence>
<evidence type="ECO:0000313" key="10">
    <source>
        <dbReference type="EMBL" id="THU74246.1"/>
    </source>
</evidence>
<keyword evidence="8" id="KW-0812">Transmembrane</keyword>
<keyword evidence="5 7" id="KW-0063">Aspartyl esterase</keyword>
<dbReference type="SUPFAM" id="SSF51126">
    <property type="entry name" value="Pectin lyase-like"/>
    <property type="match status" value="1"/>
</dbReference>
<evidence type="ECO:0000256" key="4">
    <source>
        <dbReference type="ARBA" id="ARBA00022801"/>
    </source>
</evidence>
<dbReference type="CDD" id="cd15798">
    <property type="entry name" value="PMEI-like_3"/>
    <property type="match status" value="1"/>
</dbReference>
<feature type="chain" id="PRO_5020911851" description="Pectinesterase" evidence="7">
    <location>
        <begin position="18"/>
        <end position="607"/>
    </location>
</feature>
<evidence type="ECO:0000256" key="5">
    <source>
        <dbReference type="ARBA" id="ARBA00023085"/>
    </source>
</evidence>
<dbReference type="InterPro" id="IPR006501">
    <property type="entry name" value="Pectinesterase_inhib_dom"/>
</dbReference>
<dbReference type="PANTHER" id="PTHR31707">
    <property type="entry name" value="PECTINESTERASE"/>
    <property type="match status" value="1"/>
</dbReference>
<comment type="function">
    <text evidence="7">Acts in the modification of cell walls via demethylesterification of cell wall pectin.</text>
</comment>
<dbReference type="GO" id="GO:0045490">
    <property type="term" value="P:pectin catabolic process"/>
    <property type="evidence" value="ECO:0007669"/>
    <property type="project" value="UniProtKB-UniRule"/>
</dbReference>
<dbReference type="SMART" id="SM00856">
    <property type="entry name" value="PMEI"/>
    <property type="match status" value="1"/>
</dbReference>
<dbReference type="GO" id="GO:0030599">
    <property type="term" value="F:pectinesterase activity"/>
    <property type="evidence" value="ECO:0007669"/>
    <property type="project" value="UniProtKB-UniRule"/>
</dbReference>
<comment type="caution">
    <text evidence="10">The sequence shown here is derived from an EMBL/GenBank/DDBJ whole genome shotgun (WGS) entry which is preliminary data.</text>
</comment>
<dbReference type="STRING" id="52838.A0A4S8KFZ8"/>
<sequence>MIDGFFILVLACRYISMVMFKASHPTSYYSHKSSSFMAWFRSYGRADDSIDAAALQARRATTRRMAVIAVSALILIAVVVAATVSAASRTSDDRGPDDTGNTFSSSIKAACGATLYQEQCVRSLGPLANGSTLDPVKIFQLAVQITIDELSKVSSALDSVALNESLDSYTTAALTECKDLMGFAIDHLNDTLSVTNFTAKDTVDDLKTWLSAAITDQYTCIEDMEGALPAVKTVVVESLANSTKFASNALAIFNEFTNFFRRFKLRRLMSFSNDDRDAFPAWLSSKDRKLLWSTDVRKDADIVVAKDSSGRYKTIKAALAAVPKKSRKRTVIYVKKGVYKENVKVDKTLWNVMMVGDGKTATIITGSRNVVDGTPTFQTATLAVFGKGFIARDMGIRNTAGAVKHQAVAMMSKSDQSVFYLCSFDAFQDTLYSHSLRQFFQECDITGTVDFIFGNAAVVYQRCNILPRAPMAGQPDTITAQGRVDPNQNTGISIHSCSIKPNGNVAGVRIYLGRPWKPYAVTVYMKSAMAGIIDPKGWLPWSGNSAPDTIFYSEYRNTGPGSSTKNRVKWKGVKTMTAAQANEFTVAPFVGGNLWLPKTGVPFTPGL</sequence>
<accession>A0A4S8KFZ8</accession>
<dbReference type="Gene3D" id="2.160.20.10">
    <property type="entry name" value="Single-stranded right-handed beta-helix, Pectin lyase-like"/>
    <property type="match status" value="1"/>
</dbReference>
<dbReference type="UniPathway" id="UPA00545">
    <property type="reaction ID" value="UER00823"/>
</dbReference>
<dbReference type="NCBIfam" id="TIGR01614">
    <property type="entry name" value="PME_inhib"/>
    <property type="match status" value="1"/>
</dbReference>
<keyword evidence="7" id="KW-0964">Secreted</keyword>
<name>A0A4S8KFZ8_MUSBA</name>
<evidence type="ECO:0000256" key="2">
    <source>
        <dbReference type="ARBA" id="ARBA00006027"/>
    </source>
</evidence>
<evidence type="ECO:0000256" key="1">
    <source>
        <dbReference type="ARBA" id="ARBA00005184"/>
    </source>
</evidence>
<dbReference type="EC" id="3.1.1.11" evidence="7"/>
<evidence type="ECO:0000256" key="8">
    <source>
        <dbReference type="SAM" id="Phobius"/>
    </source>
</evidence>
<dbReference type="PROSITE" id="PS00800">
    <property type="entry name" value="PECTINESTERASE_1"/>
    <property type="match status" value="1"/>
</dbReference>
<feature type="signal peptide" evidence="7">
    <location>
        <begin position="1"/>
        <end position="17"/>
    </location>
</feature>
<dbReference type="InterPro" id="IPR000070">
    <property type="entry name" value="Pectinesterase_cat"/>
</dbReference>
<dbReference type="EMBL" id="PYDT01000001">
    <property type="protein sequence ID" value="THU74246.1"/>
    <property type="molecule type" value="Genomic_DNA"/>
</dbReference>
<dbReference type="PROSITE" id="PS00503">
    <property type="entry name" value="PECTINESTERASE_2"/>
    <property type="match status" value="1"/>
</dbReference>
<evidence type="ECO:0000313" key="11">
    <source>
        <dbReference type="Proteomes" id="UP000317650"/>
    </source>
</evidence>
<comment type="catalytic activity">
    <reaction evidence="7">
        <text>[(1-&gt;4)-alpha-D-galacturonosyl methyl ester](n) + n H2O = [(1-&gt;4)-alpha-D-galacturonosyl](n) + n methanol + n H(+)</text>
        <dbReference type="Rhea" id="RHEA:22380"/>
        <dbReference type="Rhea" id="RHEA-COMP:14570"/>
        <dbReference type="Rhea" id="RHEA-COMP:14573"/>
        <dbReference type="ChEBI" id="CHEBI:15377"/>
        <dbReference type="ChEBI" id="CHEBI:15378"/>
        <dbReference type="ChEBI" id="CHEBI:17790"/>
        <dbReference type="ChEBI" id="CHEBI:140522"/>
        <dbReference type="ChEBI" id="CHEBI:140523"/>
        <dbReference type="EC" id="3.1.1.11"/>
    </reaction>
</comment>
<dbReference type="InterPro" id="IPR012334">
    <property type="entry name" value="Pectin_lyas_fold"/>
</dbReference>
<evidence type="ECO:0000256" key="7">
    <source>
        <dbReference type="RuleBase" id="RU000589"/>
    </source>
</evidence>
<keyword evidence="8" id="KW-1133">Transmembrane helix</keyword>
<evidence type="ECO:0000256" key="3">
    <source>
        <dbReference type="ARBA" id="ARBA00007786"/>
    </source>
</evidence>
<dbReference type="Pfam" id="PF04043">
    <property type="entry name" value="PMEI"/>
    <property type="match status" value="1"/>
</dbReference>
<dbReference type="Pfam" id="PF01095">
    <property type="entry name" value="Pectinesterase"/>
    <property type="match status" value="1"/>
</dbReference>
<organism evidence="10 11">
    <name type="scientific">Musa balbisiana</name>
    <name type="common">Banana</name>
    <dbReference type="NCBI Taxonomy" id="52838"/>
    <lineage>
        <taxon>Eukaryota</taxon>
        <taxon>Viridiplantae</taxon>
        <taxon>Streptophyta</taxon>
        <taxon>Embryophyta</taxon>
        <taxon>Tracheophyta</taxon>
        <taxon>Spermatophyta</taxon>
        <taxon>Magnoliopsida</taxon>
        <taxon>Liliopsida</taxon>
        <taxon>Zingiberales</taxon>
        <taxon>Musaceae</taxon>
        <taxon>Musa</taxon>
    </lineage>
</organism>
<gene>
    <name evidence="10" type="ORF">C4D60_Mb04t31350</name>
</gene>
<dbReference type="InterPro" id="IPR033131">
    <property type="entry name" value="Pectinesterase_Asp_AS"/>
</dbReference>
<dbReference type="Proteomes" id="UP000317650">
    <property type="component" value="Chromosome 4"/>
</dbReference>
<keyword evidence="8" id="KW-0472">Membrane</keyword>
<dbReference type="InterPro" id="IPR011050">
    <property type="entry name" value="Pectin_lyase_fold/virulence"/>
</dbReference>
<keyword evidence="4 7" id="KW-0378">Hydrolase</keyword>
<evidence type="ECO:0000256" key="6">
    <source>
        <dbReference type="PROSITE-ProRule" id="PRU10040"/>
    </source>
</evidence>
<keyword evidence="7" id="KW-0961">Cell wall biogenesis/degradation</keyword>
<comment type="pathway">
    <text evidence="1 7">Glycan metabolism; pectin degradation; 2-dehydro-3-deoxy-D-gluconate from pectin: step 1/5.</text>
</comment>
<dbReference type="Gene3D" id="1.20.140.40">
    <property type="entry name" value="Invertase/pectin methylesterase inhibitor family protein"/>
    <property type="match status" value="1"/>
</dbReference>
<keyword evidence="7" id="KW-0134">Cell wall</keyword>
<keyword evidence="11" id="KW-1185">Reference proteome</keyword>
<dbReference type="InterPro" id="IPR018040">
    <property type="entry name" value="Pectinesterase_Tyr_AS"/>
</dbReference>
<comment type="similarity">
    <text evidence="3">In the C-terminal section; belongs to the pectinesterase family.</text>
</comment>
<dbReference type="GO" id="GO:0042545">
    <property type="term" value="P:cell wall modification"/>
    <property type="evidence" value="ECO:0007669"/>
    <property type="project" value="UniProtKB-UniRule"/>
</dbReference>
<comment type="subcellular location">
    <subcellularLocation>
        <location evidence="7">Secreted</location>
        <location evidence="7">Cell wall</location>
    </subcellularLocation>
</comment>
<keyword evidence="7" id="KW-0732">Signal</keyword>
<dbReference type="GO" id="GO:0004857">
    <property type="term" value="F:enzyme inhibitor activity"/>
    <property type="evidence" value="ECO:0007669"/>
    <property type="project" value="InterPro"/>
</dbReference>
<proteinExistence type="inferred from homology"/>
<dbReference type="InterPro" id="IPR035513">
    <property type="entry name" value="Invertase/methylesterase_inhib"/>
</dbReference>
<dbReference type="FunFam" id="2.160.20.10:FF:000001">
    <property type="entry name" value="Pectinesterase"/>
    <property type="match status" value="1"/>
</dbReference>
<feature type="transmembrane region" description="Helical" evidence="8">
    <location>
        <begin position="65"/>
        <end position="87"/>
    </location>
</feature>
<comment type="similarity">
    <text evidence="2">In the N-terminal section; belongs to the PMEI family.</text>
</comment>
<protein>
    <recommendedName>
        <fullName evidence="7">Pectinesterase</fullName>
        <ecNumber evidence="7">3.1.1.11</ecNumber>
    </recommendedName>
</protein>